<sequence length="197" mass="21623">MSDTGKKAEDVTIVRKVSALPALSKIKVEEPWRDEGSFHFQVNLSAENSPNGGFLKIGTVQANVPGCGAFELRCDEGSVIGGTDNAPAPLDYLSAGIAFCFLSHISFYINTAKLKVKNVRLEQQVRFKAEIDNMQSPEDQEPRKGVCEGIDTFVYVQSEEPRDIIEQMVTACRAACMGFQLAINAVPTEMTLIYNEP</sequence>
<dbReference type="AlphaFoldDB" id="A0A9X2EKM7"/>
<dbReference type="NCBIfam" id="NF041052">
    <property type="entry name" value="OsmC_like_Se"/>
    <property type="match status" value="1"/>
</dbReference>
<dbReference type="InterPro" id="IPR003718">
    <property type="entry name" value="OsmC/Ohr_fam"/>
</dbReference>
<accession>A0A9X2EKM7</accession>
<keyword evidence="2" id="KW-1185">Reference proteome</keyword>
<dbReference type="SUPFAM" id="SSF82784">
    <property type="entry name" value="OsmC-like"/>
    <property type="match status" value="1"/>
</dbReference>
<dbReference type="InterPro" id="IPR036102">
    <property type="entry name" value="OsmC/Ohrsf"/>
</dbReference>
<reference evidence="1" key="1">
    <citation type="journal article" date="2022" name="Arch. Microbiol.">
        <title>Microbulbifer okhotskensis sp. nov., isolated from a deep bottom sediment of the Okhotsk Sea.</title>
        <authorList>
            <person name="Romanenko L."/>
            <person name="Kurilenko V."/>
            <person name="Otstavnykh N."/>
            <person name="Velansky P."/>
            <person name="Isaeva M."/>
            <person name="Mikhailov V."/>
        </authorList>
    </citation>
    <scope>NUCLEOTIDE SEQUENCE</scope>
    <source>
        <strain evidence="1">OS29</strain>
    </source>
</reference>
<dbReference type="RefSeq" id="WP_252465439.1">
    <property type="nucleotide sequence ID" value="NZ_JALBWM010000018.1"/>
</dbReference>
<gene>
    <name evidence="1" type="ORF">MO867_06440</name>
</gene>
<protein>
    <submittedName>
        <fullName evidence="1">OsmC family protein</fullName>
    </submittedName>
</protein>
<dbReference type="Proteomes" id="UP001139028">
    <property type="component" value="Unassembled WGS sequence"/>
</dbReference>
<dbReference type="InterPro" id="IPR015946">
    <property type="entry name" value="KH_dom-like_a/b"/>
</dbReference>
<organism evidence="1 2">
    <name type="scientific">Microbulbifer okhotskensis</name>
    <dbReference type="NCBI Taxonomy" id="2926617"/>
    <lineage>
        <taxon>Bacteria</taxon>
        <taxon>Pseudomonadati</taxon>
        <taxon>Pseudomonadota</taxon>
        <taxon>Gammaproteobacteria</taxon>
        <taxon>Cellvibrionales</taxon>
        <taxon>Microbulbiferaceae</taxon>
        <taxon>Microbulbifer</taxon>
    </lineage>
</organism>
<dbReference type="Gene3D" id="3.30.300.20">
    <property type="match status" value="1"/>
</dbReference>
<proteinExistence type="predicted"/>
<evidence type="ECO:0000313" key="1">
    <source>
        <dbReference type="EMBL" id="MCO1333977.1"/>
    </source>
</evidence>
<evidence type="ECO:0000313" key="2">
    <source>
        <dbReference type="Proteomes" id="UP001139028"/>
    </source>
</evidence>
<comment type="caution">
    <text evidence="1">The sequence shown here is derived from an EMBL/GenBank/DDBJ whole genome shotgun (WGS) entry which is preliminary data.</text>
</comment>
<dbReference type="Pfam" id="PF02566">
    <property type="entry name" value="OsmC"/>
    <property type="match status" value="1"/>
</dbReference>
<dbReference type="EMBL" id="JALBWM010000018">
    <property type="protein sequence ID" value="MCO1333977.1"/>
    <property type="molecule type" value="Genomic_DNA"/>
</dbReference>
<name>A0A9X2EKM7_9GAMM</name>